<dbReference type="Gene3D" id="3.40.50.410">
    <property type="entry name" value="von Willebrand factor, type A domain"/>
    <property type="match status" value="1"/>
</dbReference>
<dbReference type="InterPro" id="IPR036465">
    <property type="entry name" value="vWFA_dom_sf"/>
</dbReference>
<gene>
    <name evidence="3" type="ORF">FCC1311_068572</name>
</gene>
<reference evidence="3 4" key="1">
    <citation type="submission" date="2017-12" db="EMBL/GenBank/DDBJ databases">
        <title>Sequencing, de novo assembly and annotation of complete genome of a new Thraustochytrid species, strain FCC1311.</title>
        <authorList>
            <person name="Sedici K."/>
            <person name="Godart F."/>
            <person name="Aiese Cigliano R."/>
            <person name="Sanseverino W."/>
            <person name="Barakat M."/>
            <person name="Ortet P."/>
            <person name="Marechal E."/>
            <person name="Cagnac O."/>
            <person name="Amato A."/>
        </authorList>
    </citation>
    <scope>NUCLEOTIDE SEQUENCE [LARGE SCALE GENOMIC DNA]</scope>
</reference>
<keyword evidence="4" id="KW-1185">Reference proteome</keyword>
<dbReference type="EMBL" id="BEYU01000080">
    <property type="protein sequence ID" value="GBG30637.1"/>
    <property type="molecule type" value="Genomic_DNA"/>
</dbReference>
<sequence>MNVNVTADLDYEEVSVGKEELHVYGTVAPPQDAPVESGVLVVVVDTSRSMSERDRALEGIHQDLGSRISVVRGAIETLISKELKEDDIFGLVVFNTEGSLYIMSDFATNQKRQEWLDMMKEYDLADQCGGLTNLEQGMECAINELRYIAEQGRRSATLVVMCDGEITSGAGFVQTGRRSGRFRGAKDLVQAINAMLEEEIPDLSVRITTCGIGYDFDPDALRIVSSKCGEGGICEALVDETDQVTFATNVLRTELKESRSTVDIDSVTLTLEAAADTILVPRHPTPETDVAEPQGRGSMLCVEREAGKKYDLTITRHSKNKVLDFNFSAILEACATPLPDFTVAHVQSSPPGFSRALTVKRRQSGRKVRPPIQARAEACEKRHETATDLSRRAQKTNEAQFESAETTAGDLEQKVMREIIAARDELGDQEEMSPQQEQHFGFRISNSLGTLAGVLWTQSPSATSVAYSEELDVNMTQEQRTKLQEELEALRSLQAVTNYAQNRTSSQIAMDLERIARLEELTALFPSTRVGFVRRISQRLSRRSQNQGT</sequence>
<proteinExistence type="predicted"/>
<feature type="domain" description="VWFA" evidence="2">
    <location>
        <begin position="39"/>
        <end position="262"/>
    </location>
</feature>
<dbReference type="SMART" id="SM00327">
    <property type="entry name" value="VWA"/>
    <property type="match status" value="1"/>
</dbReference>
<feature type="compositionally biased region" description="Basic and acidic residues" evidence="1">
    <location>
        <begin position="377"/>
        <end position="391"/>
    </location>
</feature>
<protein>
    <submittedName>
        <fullName evidence="3">Phospholipase A1-Ialpha2, chloroplastic</fullName>
    </submittedName>
</protein>
<accession>A0A2R5GIC1</accession>
<dbReference type="CDD" id="cd00198">
    <property type="entry name" value="vWFA"/>
    <property type="match status" value="1"/>
</dbReference>
<feature type="region of interest" description="Disordered" evidence="1">
    <location>
        <begin position="358"/>
        <end position="407"/>
    </location>
</feature>
<evidence type="ECO:0000259" key="2">
    <source>
        <dbReference type="PROSITE" id="PS50234"/>
    </source>
</evidence>
<evidence type="ECO:0000313" key="4">
    <source>
        <dbReference type="Proteomes" id="UP000241890"/>
    </source>
</evidence>
<feature type="compositionally biased region" description="Basic residues" evidence="1">
    <location>
        <begin position="358"/>
        <end position="369"/>
    </location>
</feature>
<dbReference type="InterPro" id="IPR002035">
    <property type="entry name" value="VWF_A"/>
</dbReference>
<dbReference type="PROSITE" id="PS50234">
    <property type="entry name" value="VWFA"/>
    <property type="match status" value="1"/>
</dbReference>
<dbReference type="Proteomes" id="UP000241890">
    <property type="component" value="Unassembled WGS sequence"/>
</dbReference>
<dbReference type="Pfam" id="PF13519">
    <property type="entry name" value="VWA_2"/>
    <property type="match status" value="1"/>
</dbReference>
<organism evidence="3 4">
    <name type="scientific">Hondaea fermentalgiana</name>
    <dbReference type="NCBI Taxonomy" id="2315210"/>
    <lineage>
        <taxon>Eukaryota</taxon>
        <taxon>Sar</taxon>
        <taxon>Stramenopiles</taxon>
        <taxon>Bigyra</taxon>
        <taxon>Labyrinthulomycetes</taxon>
        <taxon>Thraustochytrida</taxon>
        <taxon>Thraustochytriidae</taxon>
        <taxon>Hondaea</taxon>
    </lineage>
</organism>
<dbReference type="AlphaFoldDB" id="A0A2R5GIC1"/>
<comment type="caution">
    <text evidence="3">The sequence shown here is derived from an EMBL/GenBank/DDBJ whole genome shotgun (WGS) entry which is preliminary data.</text>
</comment>
<evidence type="ECO:0000313" key="3">
    <source>
        <dbReference type="EMBL" id="GBG30637.1"/>
    </source>
</evidence>
<name>A0A2R5GIC1_9STRA</name>
<dbReference type="InParanoid" id="A0A2R5GIC1"/>
<evidence type="ECO:0000256" key="1">
    <source>
        <dbReference type="SAM" id="MobiDB-lite"/>
    </source>
</evidence>
<dbReference type="SUPFAM" id="SSF53300">
    <property type="entry name" value="vWA-like"/>
    <property type="match status" value="1"/>
</dbReference>
<feature type="compositionally biased region" description="Polar residues" evidence="1">
    <location>
        <begin position="396"/>
        <end position="406"/>
    </location>
</feature>